<gene>
    <name evidence="1" type="ORF">GMARGA_LOCUS15955</name>
</gene>
<evidence type="ECO:0000313" key="2">
    <source>
        <dbReference type="Proteomes" id="UP000789901"/>
    </source>
</evidence>
<reference evidence="1 2" key="1">
    <citation type="submission" date="2021-06" db="EMBL/GenBank/DDBJ databases">
        <authorList>
            <person name="Kallberg Y."/>
            <person name="Tangrot J."/>
            <person name="Rosling A."/>
        </authorList>
    </citation>
    <scope>NUCLEOTIDE SEQUENCE [LARGE SCALE GENOMIC DNA]</scope>
    <source>
        <strain evidence="1 2">120-4 pot B 10/14</strain>
    </source>
</reference>
<dbReference type="EMBL" id="CAJVQB010011305">
    <property type="protein sequence ID" value="CAG8746692.1"/>
    <property type="molecule type" value="Genomic_DNA"/>
</dbReference>
<dbReference type="Gene3D" id="3.30.70.240">
    <property type="match status" value="1"/>
</dbReference>
<evidence type="ECO:0000313" key="1">
    <source>
        <dbReference type="EMBL" id="CAG8746692.1"/>
    </source>
</evidence>
<organism evidence="1 2">
    <name type="scientific">Gigaspora margarita</name>
    <dbReference type="NCBI Taxonomy" id="4874"/>
    <lineage>
        <taxon>Eukaryota</taxon>
        <taxon>Fungi</taxon>
        <taxon>Fungi incertae sedis</taxon>
        <taxon>Mucoromycota</taxon>
        <taxon>Glomeromycotina</taxon>
        <taxon>Glomeromycetes</taxon>
        <taxon>Diversisporales</taxon>
        <taxon>Gigasporaceae</taxon>
        <taxon>Gigaspora</taxon>
    </lineage>
</organism>
<name>A0ABN7V9P7_GIGMA</name>
<accession>A0ABN7V9P7</accession>
<keyword evidence="2" id="KW-1185">Reference proteome</keyword>
<protein>
    <submittedName>
        <fullName evidence="1">43079_t:CDS:1</fullName>
    </submittedName>
</protein>
<sequence length="135" mass="15330">MPFSERKPHSRDINMANIHEVLLYRGNWIIQYDLGATALSASFGSSASKYREIVSILEAAGFVRIQCSIFRHRRGCLLQHAINTVRLIRRLSWARGTSPNGAPHIRSVIISIQIMPYLDVTNFVRGGRLPNIPRF</sequence>
<dbReference type="Proteomes" id="UP000789901">
    <property type="component" value="Unassembled WGS sequence"/>
</dbReference>
<comment type="caution">
    <text evidence="1">The sequence shown here is derived from an EMBL/GenBank/DDBJ whole genome shotgun (WGS) entry which is preliminary data.</text>
</comment>
<proteinExistence type="predicted"/>